<comment type="pathway">
    <text evidence="1">Bacterial outer membrane biogenesis; LPS core biosynthesis.</text>
</comment>
<dbReference type="STRING" id="1346330.M472_00770"/>
<dbReference type="eggNOG" id="COG2870">
    <property type="taxonomic scope" value="Bacteria"/>
</dbReference>
<dbReference type="PANTHER" id="PTHR46969">
    <property type="entry name" value="BIFUNCTIONAL PROTEIN HLDE"/>
    <property type="match status" value="1"/>
</dbReference>
<dbReference type="InterPro" id="IPR011611">
    <property type="entry name" value="PfkB_dom"/>
</dbReference>
<dbReference type="PATRIC" id="fig|1346330.5.peg.4019"/>
<name>U2IWT7_9SPHI</name>
<dbReference type="GO" id="GO:0033785">
    <property type="term" value="F:heptose 7-phosphate kinase activity"/>
    <property type="evidence" value="ECO:0007669"/>
    <property type="project" value="TreeGrafter"/>
</dbReference>
<evidence type="ECO:0000313" key="9">
    <source>
        <dbReference type="Proteomes" id="UP000016584"/>
    </source>
</evidence>
<evidence type="ECO:0000313" key="8">
    <source>
        <dbReference type="EMBL" id="ERJ57139.1"/>
    </source>
</evidence>
<dbReference type="Gene3D" id="3.40.1190.20">
    <property type="match status" value="1"/>
</dbReference>
<dbReference type="UniPathway" id="UPA00958"/>
<keyword evidence="3" id="KW-0418">Kinase</keyword>
<evidence type="ECO:0000256" key="5">
    <source>
        <dbReference type="ARBA" id="ARBA00023277"/>
    </source>
</evidence>
<feature type="domain" description="Carbohydrate kinase PfkB" evidence="6">
    <location>
        <begin position="15"/>
        <end position="315"/>
    </location>
</feature>
<keyword evidence="4" id="KW-0511">Multifunctional enzyme</keyword>
<protein>
    <submittedName>
        <fullName evidence="8">Nucleotidyltransferase</fullName>
    </submittedName>
</protein>
<dbReference type="InterPro" id="IPR004821">
    <property type="entry name" value="Cyt_trans-like"/>
</dbReference>
<organism evidence="8 9">
    <name type="scientific">Sphingobacterium paucimobilis HER1398</name>
    <dbReference type="NCBI Taxonomy" id="1346330"/>
    <lineage>
        <taxon>Bacteria</taxon>
        <taxon>Pseudomonadati</taxon>
        <taxon>Bacteroidota</taxon>
        <taxon>Sphingobacteriia</taxon>
        <taxon>Sphingobacteriales</taxon>
        <taxon>Sphingobacteriaceae</taxon>
        <taxon>Sphingobacterium</taxon>
    </lineage>
</organism>
<reference evidence="8 9" key="1">
    <citation type="journal article" date="2013" name="Genome Announc.">
        <title>The Draft Genome Sequence of Sphingomonas paucimobilis Strain HER1398 (Proteobacteria), Host to the Giant PAU Phage, Indicates That It Is a Member of the Genus Sphingobacterium (Bacteroidetes).</title>
        <authorList>
            <person name="White R.A.III."/>
            <person name="Suttle C.A."/>
        </authorList>
    </citation>
    <scope>NUCLEOTIDE SEQUENCE [LARGE SCALE GENOMIC DNA]</scope>
    <source>
        <strain evidence="8 9">HER1398</strain>
    </source>
</reference>
<dbReference type="eggNOG" id="COG0615">
    <property type="taxonomic scope" value="Bacteria"/>
</dbReference>
<dbReference type="GO" id="GO:0033786">
    <property type="term" value="F:heptose-1-phosphate adenylyltransferase activity"/>
    <property type="evidence" value="ECO:0007669"/>
    <property type="project" value="TreeGrafter"/>
</dbReference>
<dbReference type="PANTHER" id="PTHR46969:SF1">
    <property type="entry name" value="BIFUNCTIONAL PROTEIN HLDE"/>
    <property type="match status" value="1"/>
</dbReference>
<evidence type="ECO:0000256" key="3">
    <source>
        <dbReference type="ARBA" id="ARBA00022777"/>
    </source>
</evidence>
<dbReference type="Pfam" id="PF00294">
    <property type="entry name" value="PfkB"/>
    <property type="match status" value="1"/>
</dbReference>
<dbReference type="GO" id="GO:0005829">
    <property type="term" value="C:cytosol"/>
    <property type="evidence" value="ECO:0007669"/>
    <property type="project" value="TreeGrafter"/>
</dbReference>
<keyword evidence="2 8" id="KW-0808">Transferase</keyword>
<sequence>MNTQEKQILRTFSDKHILVIGDFMLDRYLDGSCNRLAPEGSVPILDIKSEMTCLGGSANVAANLQQLGAQVTYITYLGQDEAAKAAIAKLHEKGIPSLCLHFTESDPTLTKTRLLKDGQLLYRMDVGNRMNPSESIQEGFLKDFEKAYANCDALFISDYDKGAITSAVINGLAQLREKEHKTLVVDAKNYSKYKHLAPDIIKPNYKEALQITGEQAMEDRIRQASNWSNTLAKNTQAKTILVTLDQDGVVVSRRKLTSFHYVSPRVDVNNVSGAGDTFLSAYLLAHLSGASDYEASRIACTAAAVAIQKPTTASCTLAELRYALIPTDTKVLDNMEDLKCLSETLRHEKKIVFTNGCFDIFHSGHAHYLRQARALGDLLVVGVNTDASVSRLKGPHRPVNILSDRIEVLRGLACVDYIVPFGNQENDTPEMIIKALQPAIFVKGEDYKNKALPERELLESLGAKVELLPYIPHQSTTKIIARVQHDDNTVLKKIS</sequence>
<dbReference type="Gene3D" id="3.40.50.620">
    <property type="entry name" value="HUPs"/>
    <property type="match status" value="1"/>
</dbReference>
<dbReference type="SUPFAM" id="SSF52374">
    <property type="entry name" value="Nucleotidylyl transferase"/>
    <property type="match status" value="1"/>
</dbReference>
<gene>
    <name evidence="8" type="ORF">M472_00770</name>
</gene>
<keyword evidence="9" id="KW-1185">Reference proteome</keyword>
<evidence type="ECO:0000256" key="1">
    <source>
        <dbReference type="ARBA" id="ARBA00004713"/>
    </source>
</evidence>
<dbReference type="SUPFAM" id="SSF53613">
    <property type="entry name" value="Ribokinase-like"/>
    <property type="match status" value="1"/>
</dbReference>
<evidence type="ECO:0000256" key="4">
    <source>
        <dbReference type="ARBA" id="ARBA00023268"/>
    </source>
</evidence>
<dbReference type="AlphaFoldDB" id="U2IWT7"/>
<dbReference type="EMBL" id="ATDL01000022">
    <property type="protein sequence ID" value="ERJ57139.1"/>
    <property type="molecule type" value="Genomic_DNA"/>
</dbReference>
<dbReference type="InterPro" id="IPR002173">
    <property type="entry name" value="Carboh/pur_kinase_PfkB_CS"/>
</dbReference>
<dbReference type="RefSeq" id="WP_021072020.1">
    <property type="nucleotide sequence ID" value="NZ_ATDL01000022.1"/>
</dbReference>
<keyword evidence="5" id="KW-0119">Carbohydrate metabolism</keyword>
<dbReference type="InterPro" id="IPR014729">
    <property type="entry name" value="Rossmann-like_a/b/a_fold"/>
</dbReference>
<evidence type="ECO:0000256" key="2">
    <source>
        <dbReference type="ARBA" id="ARBA00022679"/>
    </source>
</evidence>
<evidence type="ECO:0000259" key="7">
    <source>
        <dbReference type="Pfam" id="PF01467"/>
    </source>
</evidence>
<evidence type="ECO:0000259" key="6">
    <source>
        <dbReference type="Pfam" id="PF00294"/>
    </source>
</evidence>
<proteinExistence type="predicted"/>
<comment type="caution">
    <text evidence="8">The sequence shown here is derived from an EMBL/GenBank/DDBJ whole genome shotgun (WGS) entry which is preliminary data.</text>
</comment>
<dbReference type="Proteomes" id="UP000016584">
    <property type="component" value="Unassembled WGS sequence"/>
</dbReference>
<dbReference type="NCBIfam" id="TIGR00125">
    <property type="entry name" value="cyt_tran_rel"/>
    <property type="match status" value="1"/>
</dbReference>
<dbReference type="InterPro" id="IPR029056">
    <property type="entry name" value="Ribokinase-like"/>
</dbReference>
<dbReference type="GO" id="GO:0009244">
    <property type="term" value="P:lipopolysaccharide core region biosynthetic process"/>
    <property type="evidence" value="ECO:0007669"/>
    <property type="project" value="UniProtKB-UniPathway"/>
</dbReference>
<accession>U2IWT7</accession>
<dbReference type="OrthoDB" id="9802794at2"/>
<feature type="domain" description="Cytidyltransferase-like" evidence="7">
    <location>
        <begin position="353"/>
        <end position="469"/>
    </location>
</feature>
<dbReference type="PROSITE" id="PS00584">
    <property type="entry name" value="PFKB_KINASES_2"/>
    <property type="match status" value="1"/>
</dbReference>
<dbReference type="Pfam" id="PF01467">
    <property type="entry name" value="CTP_transf_like"/>
    <property type="match status" value="1"/>
</dbReference>